<dbReference type="Pfam" id="PF13861">
    <property type="entry name" value="FLgD_tudor"/>
    <property type="match status" value="1"/>
</dbReference>
<protein>
    <submittedName>
        <fullName evidence="4">Flagellar basal-body rod modification protein FlgD</fullName>
    </submittedName>
</protein>
<evidence type="ECO:0000313" key="4">
    <source>
        <dbReference type="EMBL" id="VAW97444.1"/>
    </source>
</evidence>
<organism evidence="4">
    <name type="scientific">hydrothermal vent metagenome</name>
    <dbReference type="NCBI Taxonomy" id="652676"/>
    <lineage>
        <taxon>unclassified sequences</taxon>
        <taxon>metagenomes</taxon>
        <taxon>ecological metagenomes</taxon>
    </lineage>
</organism>
<sequence length="240" mass="26473">MEPLDTKISSFDDIGLISNQKQKPAEQKKLGQEDFMDLMLAQMNHQDPFKPMENGEFLTQMAQFSAVSGLKDIKDSFTSLADTMKSNQALQAASMVGRRVLVPGNDFRINQGMNKSFEVHASADLKVATDELIVNIKNAKGEVVKEINLGARSAGKIDFRWDGKVEQEDEFIDGEEESVMSLPGRYTIEAYASIENEKQGVETLVFDMVDSVSVGQAGQPMTLNLTNAGQAKLSEVLKIM</sequence>
<dbReference type="InterPro" id="IPR025965">
    <property type="entry name" value="FlgD/Vpr_Ig-like"/>
</dbReference>
<dbReference type="InterPro" id="IPR005648">
    <property type="entry name" value="FlgD"/>
</dbReference>
<dbReference type="AlphaFoldDB" id="A0A3B1ATX6"/>
<feature type="domain" description="FlgD Tudor-like" evidence="3">
    <location>
        <begin position="87"/>
        <end position="236"/>
    </location>
</feature>
<feature type="domain" description="FlgD/Vpr Ig-like" evidence="2">
    <location>
        <begin position="123"/>
        <end position="174"/>
    </location>
</feature>
<dbReference type="GO" id="GO:0044781">
    <property type="term" value="P:bacterial-type flagellum organization"/>
    <property type="evidence" value="ECO:0007669"/>
    <property type="project" value="UniProtKB-KW"/>
</dbReference>
<keyword evidence="4" id="KW-0282">Flagellum</keyword>
<dbReference type="Gene3D" id="2.30.30.910">
    <property type="match status" value="1"/>
</dbReference>
<evidence type="ECO:0000256" key="1">
    <source>
        <dbReference type="ARBA" id="ARBA00022795"/>
    </source>
</evidence>
<evidence type="ECO:0000259" key="2">
    <source>
        <dbReference type="Pfam" id="PF13860"/>
    </source>
</evidence>
<accession>A0A3B1ATX6</accession>
<dbReference type="Pfam" id="PF13860">
    <property type="entry name" value="FlgD_ig"/>
    <property type="match status" value="1"/>
</dbReference>
<dbReference type="EMBL" id="UOFT01000058">
    <property type="protein sequence ID" value="VAW97444.1"/>
    <property type="molecule type" value="Genomic_DNA"/>
</dbReference>
<keyword evidence="4" id="KW-0969">Cilium</keyword>
<reference evidence="4" key="1">
    <citation type="submission" date="2018-06" db="EMBL/GenBank/DDBJ databases">
        <authorList>
            <person name="Zhirakovskaya E."/>
        </authorList>
    </citation>
    <scope>NUCLEOTIDE SEQUENCE</scope>
</reference>
<dbReference type="Gene3D" id="2.60.40.4070">
    <property type="match status" value="1"/>
</dbReference>
<dbReference type="InterPro" id="IPR025963">
    <property type="entry name" value="FLgD_Tudor"/>
</dbReference>
<proteinExistence type="predicted"/>
<keyword evidence="4" id="KW-0966">Cell projection</keyword>
<dbReference type="Pfam" id="PF03963">
    <property type="entry name" value="FlgD"/>
    <property type="match status" value="1"/>
</dbReference>
<gene>
    <name evidence="4" type="ORF">MNBD_GAMMA23-927</name>
</gene>
<evidence type="ECO:0000259" key="3">
    <source>
        <dbReference type="Pfam" id="PF13861"/>
    </source>
</evidence>
<keyword evidence="1" id="KW-1005">Bacterial flagellum biogenesis</keyword>
<name>A0A3B1ATX6_9ZZZZ</name>